<evidence type="ECO:0000256" key="3">
    <source>
        <dbReference type="ARBA" id="ARBA00022475"/>
    </source>
</evidence>
<gene>
    <name evidence="8" type="ORF">SAMN04488241_105229</name>
</gene>
<feature type="transmembrane region" description="Helical" evidence="7">
    <location>
        <begin position="316"/>
        <end position="341"/>
    </location>
</feature>
<evidence type="ECO:0000256" key="1">
    <source>
        <dbReference type="ARBA" id="ARBA00004651"/>
    </source>
</evidence>
<evidence type="ECO:0000256" key="7">
    <source>
        <dbReference type="SAM" id="Phobius"/>
    </source>
</evidence>
<keyword evidence="3" id="KW-1003">Cell membrane</keyword>
<dbReference type="PANTHER" id="PTHR42865">
    <property type="entry name" value="PROTON/GLUTAMATE-ASPARTATE SYMPORTER"/>
    <property type="match status" value="1"/>
</dbReference>
<evidence type="ECO:0000256" key="2">
    <source>
        <dbReference type="ARBA" id="ARBA00022448"/>
    </source>
</evidence>
<evidence type="ECO:0000313" key="8">
    <source>
        <dbReference type="EMBL" id="SFP70072.1"/>
    </source>
</evidence>
<evidence type="ECO:0000256" key="6">
    <source>
        <dbReference type="ARBA" id="ARBA00023136"/>
    </source>
</evidence>
<comment type="subcellular location">
    <subcellularLocation>
        <location evidence="1">Cell membrane</location>
        <topology evidence="1">Multi-pass membrane protein</topology>
    </subcellularLocation>
</comment>
<dbReference type="Proteomes" id="UP000199586">
    <property type="component" value="Unassembled WGS sequence"/>
</dbReference>
<dbReference type="InterPro" id="IPR036458">
    <property type="entry name" value="Na:dicarbo_symporter_sf"/>
</dbReference>
<dbReference type="Pfam" id="PF00375">
    <property type="entry name" value="SDF"/>
    <property type="match status" value="1"/>
</dbReference>
<dbReference type="SUPFAM" id="SSF118215">
    <property type="entry name" value="Proton glutamate symport protein"/>
    <property type="match status" value="1"/>
</dbReference>
<accession>A0A1I5SH53</accession>
<dbReference type="Gene3D" id="1.10.3860.10">
    <property type="entry name" value="Sodium:dicarboxylate symporter"/>
    <property type="match status" value="1"/>
</dbReference>
<dbReference type="InterPro" id="IPR001991">
    <property type="entry name" value="Na-dicarboxylate_symporter"/>
</dbReference>
<organism evidence="8 9">
    <name type="scientific">Sphingomonas rubra</name>
    <dbReference type="NCBI Taxonomy" id="634430"/>
    <lineage>
        <taxon>Bacteria</taxon>
        <taxon>Pseudomonadati</taxon>
        <taxon>Pseudomonadota</taxon>
        <taxon>Alphaproteobacteria</taxon>
        <taxon>Sphingomonadales</taxon>
        <taxon>Sphingomonadaceae</taxon>
        <taxon>Sphingomonas</taxon>
    </lineage>
</organism>
<dbReference type="STRING" id="634430.SAMN04488241_105229"/>
<evidence type="ECO:0000256" key="4">
    <source>
        <dbReference type="ARBA" id="ARBA00022692"/>
    </source>
</evidence>
<name>A0A1I5SH53_9SPHN</name>
<feature type="transmembrane region" description="Helical" evidence="7">
    <location>
        <begin position="222"/>
        <end position="246"/>
    </location>
</feature>
<keyword evidence="6 7" id="KW-0472">Membrane</keyword>
<proteinExistence type="predicted"/>
<dbReference type="PRINTS" id="PR00173">
    <property type="entry name" value="EDTRNSPORT"/>
</dbReference>
<feature type="transmembrane region" description="Helical" evidence="7">
    <location>
        <begin position="353"/>
        <end position="379"/>
    </location>
</feature>
<dbReference type="PANTHER" id="PTHR42865:SF7">
    <property type="entry name" value="PROTON_GLUTAMATE-ASPARTATE SYMPORTER"/>
    <property type="match status" value="1"/>
</dbReference>
<feature type="transmembrane region" description="Helical" evidence="7">
    <location>
        <begin position="258"/>
        <end position="280"/>
    </location>
</feature>
<dbReference type="GO" id="GO:0005886">
    <property type="term" value="C:plasma membrane"/>
    <property type="evidence" value="ECO:0007669"/>
    <property type="project" value="UniProtKB-SubCell"/>
</dbReference>
<dbReference type="OrthoDB" id="9766690at2"/>
<evidence type="ECO:0000256" key="5">
    <source>
        <dbReference type="ARBA" id="ARBA00022989"/>
    </source>
</evidence>
<dbReference type="GO" id="GO:0015293">
    <property type="term" value="F:symporter activity"/>
    <property type="evidence" value="ECO:0007669"/>
    <property type="project" value="UniProtKB-KW"/>
</dbReference>
<keyword evidence="2" id="KW-0813">Transport</keyword>
<dbReference type="AlphaFoldDB" id="A0A1I5SH53"/>
<feature type="transmembrane region" description="Helical" evidence="7">
    <location>
        <begin position="187"/>
        <end position="210"/>
    </location>
</feature>
<keyword evidence="9" id="KW-1185">Reference proteome</keyword>
<feature type="transmembrane region" description="Helical" evidence="7">
    <location>
        <begin position="46"/>
        <end position="67"/>
    </location>
</feature>
<protein>
    <submittedName>
        <fullName evidence="8">Na+/H+-dicarboxylate symporter</fullName>
    </submittedName>
</protein>
<feature type="transmembrane region" description="Helical" evidence="7">
    <location>
        <begin position="143"/>
        <end position="166"/>
    </location>
</feature>
<keyword evidence="4 7" id="KW-0812">Transmembrane</keyword>
<keyword evidence="5 7" id="KW-1133">Transmembrane helix</keyword>
<evidence type="ECO:0000313" key="9">
    <source>
        <dbReference type="Proteomes" id="UP000199586"/>
    </source>
</evidence>
<reference evidence="8 9" key="1">
    <citation type="submission" date="2016-10" db="EMBL/GenBank/DDBJ databases">
        <authorList>
            <person name="de Groot N.N."/>
        </authorList>
    </citation>
    <scope>NUCLEOTIDE SEQUENCE [LARGE SCALE GENOMIC DNA]</scope>
    <source>
        <strain evidence="8 9">CGMCC 1.9113</strain>
    </source>
</reference>
<dbReference type="RefSeq" id="WP_093333162.1">
    <property type="nucleotide sequence ID" value="NZ_FOXP01000005.1"/>
</dbReference>
<feature type="transmembrane region" description="Helical" evidence="7">
    <location>
        <begin position="286"/>
        <end position="304"/>
    </location>
</feature>
<sequence length="410" mass="41032">MSQPIRLLLSLVVGLVGGVLLGRFDAGAADVAVLVAQPVGTAWLNGLQMTVVPLVLSLLVTGVASTAEAASAGRLAARTIGLALVFLTVAATAAAVAMIALLDLLPIPVEAARQLRAAITGDVPVPTPPPLAELLAAIVPTNVVGAAASGALLSLIVFTLVFAFALTRIEAGARDLLVRFFAGIRDTMLVVVGWVLWLAPLGVFALALAVGARAGAAAFGALVHYIALVCVTGLVVVAIAYVLTAVAGRVPIGRFARAALPAQTFAVSTASSLASLPAMLKAAGEMGVSGSAAGVVLPLIVAMFRATQPAMNLAIAIYIGAWFGVATPPAAIAAGIAVGVITSLGSVSLPSQITFFASVAPIASAMGVPLTPLGLLLAVETIPDIFRTLGNVTSDLALTTVVTRGEPADE</sequence>
<dbReference type="EMBL" id="FOXP01000005">
    <property type="protein sequence ID" value="SFP70072.1"/>
    <property type="molecule type" value="Genomic_DNA"/>
</dbReference>
<feature type="transmembrane region" description="Helical" evidence="7">
    <location>
        <begin position="79"/>
        <end position="102"/>
    </location>
</feature>